<accession>T2HHW0</accession>
<evidence type="ECO:0000313" key="2">
    <source>
        <dbReference type="EMBL" id="BAN78805.1"/>
    </source>
</evidence>
<gene>
    <name evidence="2" type="primary">ACT</name>
</gene>
<feature type="non-terminal residue" evidence="2">
    <location>
        <position position="1"/>
    </location>
</feature>
<proteinExistence type="predicted"/>
<organism evidence="2">
    <name type="scientific">Phyllosticta sphaeropsoidea</name>
    <dbReference type="NCBI Taxonomy" id="555044"/>
    <lineage>
        <taxon>Eukaryota</taxon>
        <taxon>Fungi</taxon>
        <taxon>Dikarya</taxon>
        <taxon>Ascomycota</taxon>
        <taxon>Pezizomycotina</taxon>
        <taxon>Dothideomycetes</taxon>
        <taxon>Dothideomycetes incertae sedis</taxon>
        <taxon>Botryosphaeriales</taxon>
        <taxon>Phyllostictaceae</taxon>
        <taxon>Phyllosticta</taxon>
    </lineage>
</organism>
<name>T2HHW0_9PEZI</name>
<evidence type="ECO:0000256" key="1">
    <source>
        <dbReference type="SAM" id="MobiDB-lite"/>
    </source>
</evidence>
<sequence length="30" mass="3504">YVQGPVSPAMMRPALHRRSSPSPWYHDWHG</sequence>
<dbReference type="EMBL" id="AB704205">
    <property type="protein sequence ID" value="BAN78805.1"/>
    <property type="molecule type" value="Genomic_DNA"/>
</dbReference>
<feature type="region of interest" description="Disordered" evidence="1">
    <location>
        <begin position="1"/>
        <end position="30"/>
    </location>
</feature>
<feature type="non-terminal residue" evidence="2">
    <location>
        <position position="30"/>
    </location>
</feature>
<dbReference type="AlphaFoldDB" id="T2HHW0"/>
<protein>
    <submittedName>
        <fullName evidence="2">Actin</fullName>
    </submittedName>
</protein>
<reference evidence="2" key="1">
    <citation type="journal article" date="2013" name="Japanese Journal of Mycology">
        <title>Taxonomic re-examination of Cryptomeria gall disease causing fungus.</title>
        <authorList>
            <person name="Ando Y."/>
            <person name="Motohashi K."/>
            <person name="Yaguchi Y."/>
        </authorList>
    </citation>
    <scope>NUCLEOTIDE SEQUENCE</scope>
    <source>
        <strain evidence="2">MUCC0011</strain>
    </source>
</reference>